<keyword evidence="2" id="KW-1003">Cell membrane</keyword>
<dbReference type="eggNOG" id="COG4986">
    <property type="taxonomic scope" value="Bacteria"/>
</dbReference>
<protein>
    <submittedName>
        <fullName evidence="8">ABC transporter nitrate permease</fullName>
    </submittedName>
</protein>
<dbReference type="PANTHER" id="PTHR42744">
    <property type="entry name" value="BINDING-PROTEIN-DEPENDENT TRANSPORT SYSTEMS INNER MEMBRANE COMPONENT"/>
    <property type="match status" value="1"/>
</dbReference>
<dbReference type="HOGENOM" id="CLU_036171_2_0_6"/>
<evidence type="ECO:0000256" key="6">
    <source>
        <dbReference type="RuleBase" id="RU363032"/>
    </source>
</evidence>
<evidence type="ECO:0000259" key="7">
    <source>
        <dbReference type="PROSITE" id="PS50928"/>
    </source>
</evidence>
<comment type="similarity">
    <text evidence="6">Belongs to the binding-protein-dependent transport system permease family.</text>
</comment>
<organism evidence="8 9">
    <name type="scientific">Dickeya dadantii (strain 3937)</name>
    <name type="common">Erwinia chrysanthemi (strain 3937)</name>
    <dbReference type="NCBI Taxonomy" id="198628"/>
    <lineage>
        <taxon>Bacteria</taxon>
        <taxon>Pseudomonadati</taxon>
        <taxon>Pseudomonadota</taxon>
        <taxon>Gammaproteobacteria</taxon>
        <taxon>Enterobacterales</taxon>
        <taxon>Pectobacteriaceae</taxon>
        <taxon>Dickeya</taxon>
    </lineage>
</organism>
<feature type="domain" description="ABC transmembrane type-1" evidence="7">
    <location>
        <begin position="392"/>
        <end position="578"/>
    </location>
</feature>
<dbReference type="EMBL" id="CP002038">
    <property type="protein sequence ID" value="ADM97732.1"/>
    <property type="molecule type" value="Genomic_DNA"/>
</dbReference>
<dbReference type="PANTHER" id="PTHR42744:SF1">
    <property type="entry name" value="BINDING-PROTEIN-DEPENDENT TRANSPORT SYSTEMS INNER MEMBRANE COMPONENT"/>
    <property type="match status" value="1"/>
</dbReference>
<keyword evidence="3 6" id="KW-0812">Transmembrane</keyword>
<dbReference type="STRING" id="198628.Dda3937_00768"/>
<dbReference type="KEGG" id="ddd:Dda3937_00768"/>
<feature type="transmembrane region" description="Helical" evidence="6">
    <location>
        <begin position="560"/>
        <end position="579"/>
    </location>
</feature>
<proteinExistence type="inferred from homology"/>
<dbReference type="GO" id="GO:0055085">
    <property type="term" value="P:transmembrane transport"/>
    <property type="evidence" value="ECO:0007669"/>
    <property type="project" value="InterPro"/>
</dbReference>
<feature type="transmembrane region" description="Helical" evidence="6">
    <location>
        <begin position="148"/>
        <end position="171"/>
    </location>
</feature>
<feature type="transmembrane region" description="Helical" evidence="6">
    <location>
        <begin position="229"/>
        <end position="249"/>
    </location>
</feature>
<keyword evidence="4 6" id="KW-1133">Transmembrane helix</keyword>
<keyword evidence="2" id="KW-0997">Cell inner membrane</keyword>
<dbReference type="InterPro" id="IPR000515">
    <property type="entry name" value="MetI-like"/>
</dbReference>
<feature type="transmembrane region" description="Helical" evidence="6">
    <location>
        <begin position="392"/>
        <end position="415"/>
    </location>
</feature>
<evidence type="ECO:0000313" key="9">
    <source>
        <dbReference type="Proteomes" id="UP000006859"/>
    </source>
</evidence>
<accession>E0SHG7</accession>
<dbReference type="PROSITE" id="PS50928">
    <property type="entry name" value="ABC_TM1"/>
    <property type="match status" value="2"/>
</dbReference>
<evidence type="ECO:0000256" key="3">
    <source>
        <dbReference type="ARBA" id="ARBA00022692"/>
    </source>
</evidence>
<feature type="transmembrane region" description="Helical" evidence="6">
    <location>
        <begin position="119"/>
        <end position="142"/>
    </location>
</feature>
<keyword evidence="9" id="KW-1185">Reference proteome</keyword>
<feature type="transmembrane region" description="Helical" evidence="6">
    <location>
        <begin position="86"/>
        <end position="107"/>
    </location>
</feature>
<reference evidence="8 9" key="1">
    <citation type="journal article" date="2011" name="J. Bacteriol.">
        <title>Genome sequence of the plant-pathogenic bacterium Dickeya dadantii 3937.</title>
        <authorList>
            <person name="Glasner J.D."/>
            <person name="Yang C.H."/>
            <person name="Reverchon S."/>
            <person name="Hugouvieux-Cotte-Pattat N."/>
            <person name="Condemine G."/>
            <person name="Bohin J.P."/>
            <person name="Van Gijsegem F."/>
            <person name="Yang S."/>
            <person name="Franza T."/>
            <person name="Expert D."/>
            <person name="Plunkett G. III"/>
            <person name="San Francisco M.J."/>
            <person name="Charkowski A.O."/>
            <person name="Py B."/>
            <person name="Bell K."/>
            <person name="Rauscher L."/>
            <person name="Rodriguez-Palenzuela P."/>
            <person name="Toussaint A."/>
            <person name="Holeva M.C."/>
            <person name="He S.Y."/>
            <person name="Douet V."/>
            <person name="Boccara M."/>
            <person name="Blanco C."/>
            <person name="Toth I."/>
            <person name="Anderson B.D."/>
            <person name="Biehl B.S."/>
            <person name="Mau B."/>
            <person name="Flynn S.M."/>
            <person name="Barras F."/>
            <person name="Lindeberg M."/>
            <person name="Birch P.R."/>
            <person name="Tsuyumu S."/>
            <person name="Shi X."/>
            <person name="Hibbing M."/>
            <person name="Yap M.N."/>
            <person name="Carpentier M."/>
            <person name="Dassa E."/>
            <person name="Umehara M."/>
            <person name="Kim J.F."/>
            <person name="Rusch M."/>
            <person name="Soni P."/>
            <person name="Mayhew G.F."/>
            <person name="Fouts D.E."/>
            <person name="Gill S.R."/>
            <person name="Blattner F.R."/>
            <person name="Keen N.T."/>
            <person name="Perna N.T."/>
        </authorList>
    </citation>
    <scope>NUCLEOTIDE SEQUENCE [LARGE SCALE GENOMIC DNA]</scope>
    <source>
        <strain evidence="8 9">3937</strain>
    </source>
</reference>
<feature type="transmembrane region" description="Helical" evidence="6">
    <location>
        <begin position="502"/>
        <end position="523"/>
    </location>
</feature>
<feature type="domain" description="ABC transmembrane type-1" evidence="7">
    <location>
        <begin position="81"/>
        <end position="276"/>
    </location>
</feature>
<feature type="transmembrane region" description="Helical" evidence="6">
    <location>
        <begin position="427"/>
        <end position="449"/>
    </location>
</feature>
<dbReference type="InterPro" id="IPR035906">
    <property type="entry name" value="MetI-like_sf"/>
</dbReference>
<keyword evidence="5 6" id="KW-0472">Membrane</keyword>
<evidence type="ECO:0000256" key="4">
    <source>
        <dbReference type="ARBA" id="ARBA00022989"/>
    </source>
</evidence>
<dbReference type="Pfam" id="PF00528">
    <property type="entry name" value="BPD_transp_1"/>
    <property type="match status" value="2"/>
</dbReference>
<name>E0SHG7_DICD3</name>
<evidence type="ECO:0000256" key="2">
    <source>
        <dbReference type="ARBA" id="ARBA00022519"/>
    </source>
</evidence>
<dbReference type="SUPFAM" id="SSF161098">
    <property type="entry name" value="MetI-like"/>
    <property type="match status" value="2"/>
</dbReference>
<dbReference type="Proteomes" id="UP000006859">
    <property type="component" value="Chromosome"/>
</dbReference>
<sequence length="593" mass="65590">MPDITARKIMHHPLQSIMTDQAMRPIRRHAAPSYRADMLFFTLLALLAALVVYGMEQMSLPLSILDASPVRLDIALLPEYALRTTLRMFVALGVSLLFTLVIATLAAKSRKAEMVIIPALDILQSVPVLGFLTFTVTFFMGLFPGRQLGVECAAIFAIFTSQAWNMAFSFFQSLRTLPGDLSEVSQQFGFSPWRRFIRLELPFATPGLVWNMMMSMSGGWFFVVASEAITVGNTTVNLPGIGSWLALAIAQENLTAIAWAVVAMTVVIVLYDQLLFRPVVAWADKFRFEQTASQKRPRSWVYDLIRRTHISTAIANVLGWPLHALAALRWPRLPSFLRHTPGPRYSKVTDRLWLALVIIGVLAGVVQLVQYIGASLGMADVIAVFSMGLATLARVVVLIALASVIWLPIGVWIGLQPSVAERLQPLAQFLAAFPANVLFPFAVILIAGFNLNPDIWLSPLMVLGTQWYILFNVIAGAAALPTDLLEAARIYGIRRWQWWRQVALPGIFPYYVTGALTASGGSWNASIVSESISWGKQHLEATGLGAYIANATTAADFPRVALGIAVMSVFVIAFNRLLWRPLYQFAERRLRLG</sequence>
<dbReference type="CDD" id="cd06261">
    <property type="entry name" value="TM_PBP2"/>
    <property type="match status" value="2"/>
</dbReference>
<dbReference type="GO" id="GO:0005886">
    <property type="term" value="C:plasma membrane"/>
    <property type="evidence" value="ECO:0007669"/>
    <property type="project" value="UniProtKB-SubCell"/>
</dbReference>
<feature type="transmembrane region" description="Helical" evidence="6">
    <location>
        <begin position="352"/>
        <end position="372"/>
    </location>
</feature>
<feature type="transmembrane region" description="Helical" evidence="6">
    <location>
        <begin position="455"/>
        <end position="481"/>
    </location>
</feature>
<evidence type="ECO:0000256" key="1">
    <source>
        <dbReference type="ARBA" id="ARBA00004429"/>
    </source>
</evidence>
<feature type="transmembrane region" description="Helical" evidence="6">
    <location>
        <begin position="256"/>
        <end position="276"/>
    </location>
</feature>
<dbReference type="Gene3D" id="1.10.3720.10">
    <property type="entry name" value="MetI-like"/>
    <property type="match status" value="2"/>
</dbReference>
<keyword evidence="6" id="KW-0813">Transport</keyword>
<comment type="subcellular location">
    <subcellularLocation>
        <location evidence="1">Cell inner membrane</location>
        <topology evidence="1">Multi-pass membrane protein</topology>
    </subcellularLocation>
    <subcellularLocation>
        <location evidence="6">Cell membrane</location>
        <topology evidence="6">Multi-pass membrane protein</topology>
    </subcellularLocation>
</comment>
<dbReference type="AlphaFoldDB" id="E0SHG7"/>
<evidence type="ECO:0000256" key="5">
    <source>
        <dbReference type="ARBA" id="ARBA00023136"/>
    </source>
</evidence>
<evidence type="ECO:0000313" key="8">
    <source>
        <dbReference type="EMBL" id="ADM97732.1"/>
    </source>
</evidence>
<gene>
    <name evidence="8" type="ordered locus">Dda3937_00768</name>
</gene>